<dbReference type="SUPFAM" id="SSF49785">
    <property type="entry name" value="Galactose-binding domain-like"/>
    <property type="match status" value="1"/>
</dbReference>
<dbReference type="AlphaFoldDB" id="A0A3E5BL92"/>
<sequence>MKKDLLKFPFKRTFFSTVILCSLSVIFNSCNDDGEGRIKLNDKAPAKVTNVTTESGPGEVYLTWTNPTDESFMYTKIEYTNTKGVKKYKLISKEKANDSGIAQTTISGFGNTNAVSFSLFSCSVRGNNEGAVEVSASPQTPAFVDVAKTITLTPDLGGIYVNWKNIYNTPVYIVLNYYAASDSKKAGTFKFQINGNSESKQFVQLSYGKDDFLSGEECIVNVTTEDTDENASEPIEFKITPIAVVKISKANWSFPGYNDSSNAGTIGYSSQETIGEGGGKSPAGRVIAMLDDNLETYWHASWKQASNYPHWFIVDMGKNVTISSIELIRRQGDARGQKGQIFYTCSDEDAANKDNPDSWAWTNHGAFTFDPGIDDPQVYRINSNPVARYIKVYFGTEHKGTGAQAMVSEINVYGAE</sequence>
<comment type="caution">
    <text evidence="2">The sequence shown here is derived from an EMBL/GenBank/DDBJ whole genome shotgun (WGS) entry which is preliminary data.</text>
</comment>
<dbReference type="InterPro" id="IPR032527">
    <property type="entry name" value="DUF4959"/>
</dbReference>
<reference evidence="2 3" key="1">
    <citation type="submission" date="2018-08" db="EMBL/GenBank/DDBJ databases">
        <title>A genome reference for cultivated species of the human gut microbiota.</title>
        <authorList>
            <person name="Zou Y."/>
            <person name="Xue W."/>
            <person name="Luo G."/>
        </authorList>
    </citation>
    <scope>NUCLEOTIDE SEQUENCE [LARGE SCALE GENOMIC DNA]</scope>
    <source>
        <strain evidence="2 3">OM05-15BH</strain>
    </source>
</reference>
<dbReference type="EMBL" id="QSUL01000003">
    <property type="protein sequence ID" value="RGN38396.1"/>
    <property type="molecule type" value="Genomic_DNA"/>
</dbReference>
<evidence type="ECO:0000313" key="3">
    <source>
        <dbReference type="Proteomes" id="UP000260983"/>
    </source>
</evidence>
<feature type="domain" description="F5/8 type C" evidence="1">
    <location>
        <begin position="261"/>
        <end position="415"/>
    </location>
</feature>
<dbReference type="Pfam" id="PF16323">
    <property type="entry name" value="DUF4959"/>
    <property type="match status" value="1"/>
</dbReference>
<proteinExistence type="predicted"/>
<dbReference type="Gene3D" id="2.60.120.260">
    <property type="entry name" value="Galactose-binding domain-like"/>
    <property type="match status" value="1"/>
</dbReference>
<organism evidence="2 3">
    <name type="scientific">Bacteroides oleiciplenus</name>
    <dbReference type="NCBI Taxonomy" id="626931"/>
    <lineage>
        <taxon>Bacteria</taxon>
        <taxon>Pseudomonadati</taxon>
        <taxon>Bacteroidota</taxon>
        <taxon>Bacteroidia</taxon>
        <taxon>Bacteroidales</taxon>
        <taxon>Bacteroidaceae</taxon>
        <taxon>Bacteroides</taxon>
    </lineage>
</organism>
<gene>
    <name evidence="2" type="ORF">DXB65_06140</name>
</gene>
<dbReference type="PROSITE" id="PS50022">
    <property type="entry name" value="FA58C_3"/>
    <property type="match status" value="1"/>
</dbReference>
<dbReference type="InterPro" id="IPR000421">
    <property type="entry name" value="FA58C"/>
</dbReference>
<dbReference type="Proteomes" id="UP000260983">
    <property type="component" value="Unassembled WGS sequence"/>
</dbReference>
<accession>A0A3E5BL92</accession>
<evidence type="ECO:0000313" key="2">
    <source>
        <dbReference type="EMBL" id="RGN38396.1"/>
    </source>
</evidence>
<dbReference type="InterPro" id="IPR008979">
    <property type="entry name" value="Galactose-bd-like_sf"/>
</dbReference>
<dbReference type="RefSeq" id="WP_117723644.1">
    <property type="nucleotide sequence ID" value="NZ_QSUL01000003.1"/>
</dbReference>
<protein>
    <submittedName>
        <fullName evidence="2">DUF4959 domain-containing protein</fullName>
    </submittedName>
</protein>
<evidence type="ECO:0000259" key="1">
    <source>
        <dbReference type="PROSITE" id="PS50022"/>
    </source>
</evidence>
<dbReference type="Pfam" id="PF00754">
    <property type="entry name" value="F5_F8_type_C"/>
    <property type="match status" value="1"/>
</dbReference>
<name>A0A3E5BL92_9BACE</name>